<dbReference type="Proteomes" id="UP001233999">
    <property type="component" value="Unassembled WGS sequence"/>
</dbReference>
<sequence length="173" mass="19393">LTIKPLWHHISFLSYSRVYICPQKQFLESVNGSGLHVLRTILESVNMAVCHYNGLQLSSEQFLASVNMAAGLQLCSKQFLESVNMAAGLQLSSKQLLESLWNTTSSVLFSIAGLQLSSQQFLECVNMAGADKHCPEKYEDQNYMGEALINNENCTREKLESSQELKKKTVRDV</sequence>
<comment type="caution">
    <text evidence="1">The sequence shown here is derived from an EMBL/GenBank/DDBJ whole genome shotgun (WGS) entry which is preliminary data.</text>
</comment>
<keyword evidence="2" id="KW-1185">Reference proteome</keyword>
<evidence type="ECO:0000313" key="1">
    <source>
        <dbReference type="EMBL" id="KAJ9575628.1"/>
    </source>
</evidence>
<evidence type="ECO:0000313" key="2">
    <source>
        <dbReference type="Proteomes" id="UP001233999"/>
    </source>
</evidence>
<name>A0AAD7Z7Z7_DIPPU</name>
<dbReference type="AlphaFoldDB" id="A0AAD7Z7Z7"/>
<organism evidence="1 2">
    <name type="scientific">Diploptera punctata</name>
    <name type="common">Pacific beetle cockroach</name>
    <dbReference type="NCBI Taxonomy" id="6984"/>
    <lineage>
        <taxon>Eukaryota</taxon>
        <taxon>Metazoa</taxon>
        <taxon>Ecdysozoa</taxon>
        <taxon>Arthropoda</taxon>
        <taxon>Hexapoda</taxon>
        <taxon>Insecta</taxon>
        <taxon>Pterygota</taxon>
        <taxon>Neoptera</taxon>
        <taxon>Polyneoptera</taxon>
        <taxon>Dictyoptera</taxon>
        <taxon>Blattodea</taxon>
        <taxon>Blaberoidea</taxon>
        <taxon>Blaberidae</taxon>
        <taxon>Diplopterinae</taxon>
        <taxon>Diploptera</taxon>
    </lineage>
</organism>
<proteinExistence type="predicted"/>
<dbReference type="EMBL" id="JASPKZ010009828">
    <property type="protein sequence ID" value="KAJ9575628.1"/>
    <property type="molecule type" value="Genomic_DNA"/>
</dbReference>
<protein>
    <submittedName>
        <fullName evidence="1">Uncharacterized protein</fullName>
    </submittedName>
</protein>
<feature type="non-terminal residue" evidence="1">
    <location>
        <position position="173"/>
    </location>
</feature>
<reference evidence="1" key="1">
    <citation type="journal article" date="2023" name="IScience">
        <title>Live-bearing cockroach genome reveals convergent evolutionary mechanisms linked to viviparity in insects and beyond.</title>
        <authorList>
            <person name="Fouks B."/>
            <person name="Harrison M.C."/>
            <person name="Mikhailova A.A."/>
            <person name="Marchal E."/>
            <person name="English S."/>
            <person name="Carruthers M."/>
            <person name="Jennings E.C."/>
            <person name="Chiamaka E.L."/>
            <person name="Frigard R.A."/>
            <person name="Pippel M."/>
            <person name="Attardo G.M."/>
            <person name="Benoit J.B."/>
            <person name="Bornberg-Bauer E."/>
            <person name="Tobe S.S."/>
        </authorList>
    </citation>
    <scope>NUCLEOTIDE SEQUENCE</scope>
    <source>
        <strain evidence="1">Stay&amp;Tobe</strain>
    </source>
</reference>
<feature type="non-terminal residue" evidence="1">
    <location>
        <position position="1"/>
    </location>
</feature>
<reference evidence="1" key="2">
    <citation type="submission" date="2023-05" db="EMBL/GenBank/DDBJ databases">
        <authorList>
            <person name="Fouks B."/>
        </authorList>
    </citation>
    <scope>NUCLEOTIDE SEQUENCE</scope>
    <source>
        <strain evidence="1">Stay&amp;Tobe</strain>
        <tissue evidence="1">Testes</tissue>
    </source>
</reference>
<accession>A0AAD7Z7Z7</accession>
<gene>
    <name evidence="1" type="ORF">L9F63_007562</name>
</gene>